<feature type="domain" description="C3H1-type" evidence="10">
    <location>
        <begin position="72"/>
        <end position="99"/>
    </location>
</feature>
<evidence type="ECO:0000256" key="2">
    <source>
        <dbReference type="ARBA" id="ARBA00022664"/>
    </source>
</evidence>
<evidence type="ECO:0000256" key="7">
    <source>
        <dbReference type="PROSITE-ProRule" id="PRU00723"/>
    </source>
</evidence>
<evidence type="ECO:0000256" key="8">
    <source>
        <dbReference type="RuleBase" id="RU291113"/>
    </source>
</evidence>
<dbReference type="Pfam" id="PF01207">
    <property type="entry name" value="Dus"/>
    <property type="match status" value="1"/>
</dbReference>
<keyword evidence="8" id="KW-0560">Oxidoreductase</keyword>
<feature type="region of interest" description="Disordered" evidence="9">
    <location>
        <begin position="1"/>
        <end position="70"/>
    </location>
</feature>
<dbReference type="PANTHER" id="PTHR45846">
    <property type="entry name" value="TRNA-DIHYDROURIDINE(47) SYNTHASE [NAD(P)(+)]-LIKE"/>
    <property type="match status" value="1"/>
</dbReference>
<feature type="compositionally biased region" description="Basic and acidic residues" evidence="9">
    <location>
        <begin position="29"/>
        <end position="48"/>
    </location>
</feature>
<dbReference type="GO" id="GO:0102265">
    <property type="term" value="F:tRNA-dihydrouridine47 synthase activity"/>
    <property type="evidence" value="ECO:0007669"/>
    <property type="project" value="UniProtKB-EC"/>
</dbReference>
<keyword evidence="7 8" id="KW-0479">Metal-binding</keyword>
<evidence type="ECO:0000259" key="10">
    <source>
        <dbReference type="PROSITE" id="PS50103"/>
    </source>
</evidence>
<dbReference type="RefSeq" id="XP_004183337.1">
    <property type="nucleotide sequence ID" value="XM_004183289.1"/>
</dbReference>
<keyword evidence="7 8" id="KW-0863">Zinc-finger</keyword>
<dbReference type="EC" id="1.3.1.-" evidence="8"/>
<dbReference type="GO" id="GO:0003723">
    <property type="term" value="F:RNA binding"/>
    <property type="evidence" value="ECO:0007669"/>
    <property type="project" value="TreeGrafter"/>
</dbReference>
<keyword evidence="12" id="KW-1185">Reference proteome</keyword>
<dbReference type="GeneID" id="14882993"/>
<evidence type="ECO:0000256" key="3">
    <source>
        <dbReference type="ARBA" id="ARBA00048266"/>
    </source>
</evidence>
<dbReference type="Gene3D" id="3.20.20.70">
    <property type="entry name" value="Aldolase class I"/>
    <property type="match status" value="1"/>
</dbReference>
<dbReference type="OrthoDB" id="259935at2759"/>
<keyword evidence="8" id="KW-0288">FMN</keyword>
<name>L7FJF5_ENTIV</name>
<feature type="zinc finger region" description="C3H1-type" evidence="7">
    <location>
        <begin position="72"/>
        <end position="99"/>
    </location>
</feature>
<dbReference type="OMA" id="CEMVFAR"/>
<dbReference type="InterPro" id="IPR013785">
    <property type="entry name" value="Aldolase_TIM"/>
</dbReference>
<evidence type="ECO:0000313" key="12">
    <source>
        <dbReference type="Proteomes" id="UP000014680"/>
    </source>
</evidence>
<dbReference type="GO" id="GO:0050660">
    <property type="term" value="F:flavin adenine dinucleotide binding"/>
    <property type="evidence" value="ECO:0007669"/>
    <property type="project" value="UniProtKB-UniRule"/>
</dbReference>
<dbReference type="Proteomes" id="UP000014680">
    <property type="component" value="Unassembled WGS sequence"/>
</dbReference>
<evidence type="ECO:0000256" key="5">
    <source>
        <dbReference type="ARBA" id="ARBA00049447"/>
    </source>
</evidence>
<comment type="catalytic activity">
    <reaction evidence="6">
        <text>5,6-dihydrouridine(47) in tRNA + NADP(+) = uridine(47) in tRNA + NADPH + H(+)</text>
        <dbReference type="Rhea" id="RHEA:53360"/>
        <dbReference type="Rhea" id="RHEA-COMP:13539"/>
        <dbReference type="Rhea" id="RHEA-COMP:13540"/>
        <dbReference type="ChEBI" id="CHEBI:15378"/>
        <dbReference type="ChEBI" id="CHEBI:57783"/>
        <dbReference type="ChEBI" id="CHEBI:58349"/>
        <dbReference type="ChEBI" id="CHEBI:65315"/>
        <dbReference type="ChEBI" id="CHEBI:74443"/>
        <dbReference type="EC" id="1.3.1.89"/>
    </reaction>
    <physiologicalReaction direction="right-to-left" evidence="6">
        <dbReference type="Rhea" id="RHEA:53362"/>
    </physiologicalReaction>
</comment>
<evidence type="ECO:0000313" key="11">
    <source>
        <dbReference type="EMBL" id="ELP83991.1"/>
    </source>
</evidence>
<proteinExistence type="inferred from homology"/>
<comment type="cofactor">
    <cofactor evidence="8">
        <name>FMN</name>
        <dbReference type="ChEBI" id="CHEBI:58210"/>
    </cofactor>
</comment>
<dbReference type="EMBL" id="KB207186">
    <property type="protein sequence ID" value="ELP83991.1"/>
    <property type="molecule type" value="Genomic_DNA"/>
</dbReference>
<dbReference type="PROSITE" id="PS50103">
    <property type="entry name" value="ZF_C3H1"/>
    <property type="match status" value="1"/>
</dbReference>
<reference evidence="11 12" key="1">
    <citation type="submission" date="2012-10" db="EMBL/GenBank/DDBJ databases">
        <authorList>
            <person name="Zafar N."/>
            <person name="Inman J."/>
            <person name="Hall N."/>
            <person name="Lorenzi H."/>
            <person name="Caler E."/>
        </authorList>
    </citation>
    <scope>NUCLEOTIDE SEQUENCE [LARGE SCALE GENOMIC DNA]</scope>
    <source>
        <strain evidence="11 12">IP1</strain>
    </source>
</reference>
<dbReference type="InterPro" id="IPR000571">
    <property type="entry name" value="Znf_CCCH"/>
</dbReference>
<comment type="catalytic activity">
    <reaction evidence="4">
        <text>a 5,6-dihydrouridine in mRNA + NAD(+) = a uridine in mRNA + NADH + H(+)</text>
        <dbReference type="Rhea" id="RHEA:69851"/>
        <dbReference type="Rhea" id="RHEA-COMP:14658"/>
        <dbReference type="Rhea" id="RHEA-COMP:17789"/>
        <dbReference type="ChEBI" id="CHEBI:15378"/>
        <dbReference type="ChEBI" id="CHEBI:57540"/>
        <dbReference type="ChEBI" id="CHEBI:57945"/>
        <dbReference type="ChEBI" id="CHEBI:65315"/>
        <dbReference type="ChEBI" id="CHEBI:74443"/>
    </reaction>
    <physiologicalReaction direction="right-to-left" evidence="4">
        <dbReference type="Rhea" id="RHEA:69853"/>
    </physiologicalReaction>
</comment>
<dbReference type="AlphaFoldDB" id="L7FJF5"/>
<dbReference type="GO" id="GO:0008270">
    <property type="term" value="F:zinc ion binding"/>
    <property type="evidence" value="ECO:0007669"/>
    <property type="project" value="UniProtKB-KW"/>
</dbReference>
<protein>
    <recommendedName>
        <fullName evidence="1 8">tRNA-dihydrouridine(47) synthase [NAD(P)(+)]</fullName>
        <ecNumber evidence="8">1.3.1.-</ecNumber>
    </recommendedName>
    <alternativeName>
        <fullName evidence="8">tRNA-dihydrouridine synthase 3</fullName>
    </alternativeName>
</protein>
<organism evidence="11 12">
    <name type="scientific">Entamoeba invadens IP1</name>
    <dbReference type="NCBI Taxonomy" id="370355"/>
    <lineage>
        <taxon>Eukaryota</taxon>
        <taxon>Amoebozoa</taxon>
        <taxon>Evosea</taxon>
        <taxon>Archamoebae</taxon>
        <taxon>Mastigamoebida</taxon>
        <taxon>Entamoebidae</taxon>
        <taxon>Entamoeba</taxon>
    </lineage>
</organism>
<comment type="catalytic activity">
    <reaction evidence="3">
        <text>5,6-dihydrouridine(47) in tRNA + NAD(+) = uridine(47) in tRNA + NADH + H(+)</text>
        <dbReference type="Rhea" id="RHEA:53364"/>
        <dbReference type="Rhea" id="RHEA-COMP:13539"/>
        <dbReference type="Rhea" id="RHEA-COMP:13540"/>
        <dbReference type="ChEBI" id="CHEBI:15378"/>
        <dbReference type="ChEBI" id="CHEBI:57540"/>
        <dbReference type="ChEBI" id="CHEBI:57945"/>
        <dbReference type="ChEBI" id="CHEBI:65315"/>
        <dbReference type="ChEBI" id="CHEBI:74443"/>
        <dbReference type="EC" id="1.3.1.89"/>
    </reaction>
    <physiologicalReaction direction="right-to-left" evidence="3">
        <dbReference type="Rhea" id="RHEA:53366"/>
    </physiologicalReaction>
</comment>
<dbReference type="GO" id="GO:0106414">
    <property type="term" value="F:mRNA dihydrouridine synthase activity"/>
    <property type="evidence" value="ECO:0007669"/>
    <property type="project" value="RHEA"/>
</dbReference>
<keyword evidence="8" id="KW-0819">tRNA processing</keyword>
<dbReference type="Gene3D" id="3.30.1370.210">
    <property type="match status" value="1"/>
</dbReference>
<dbReference type="SUPFAM" id="SSF51395">
    <property type="entry name" value="FMN-linked oxidoreductases"/>
    <property type="match status" value="1"/>
</dbReference>
<evidence type="ECO:0000256" key="1">
    <source>
        <dbReference type="ARBA" id="ARBA00012376"/>
    </source>
</evidence>
<comment type="similarity">
    <text evidence="8">Belongs to the dus family. Dus3 subfamily.</text>
</comment>
<dbReference type="KEGG" id="eiv:EIN_345770"/>
<sequence>MPKKSNTSKQEPKEKVEAPVTPPAPVKSVEADEPKEKCKPEEPHTEKCCRKRQMPDPTSKRSKKRRMQEMKAKQPSICLEFFRSGKCTRENCKYSHDIQKFLNERTDALDTVCPLYDYFGKCQSGLTCQWYKSHTTEDFKQMTKEKKMKVHPILPELNKQDPPNIHLLRKGEYLFDIPTTFETPSKKLMTMDNKLILPSLCTFGNLPFRKTAKRYGCDVTMSEMVMANALVEGNKSDWALIRKDPLEDNFGIQLCVGNPVECAKAISLLNGFDCNFYELNCACPIDLVCDTGMGARLLERPKKIAGLLAAARGVTERPVALKVRTGCDEITIAKNLVPFVEDYGCGMLSIHGRTRKQRYTKSADWDYIQTCCGLTQCPVVGVGDIYTYDDYTKAMSTGVKSVAIGRGALMKPWIFTEIKEKRNWDITSSERIEMLKQFAIDGLNHWGSDSKGVGTTREFMCHHLTFMSRYVPVHCLVDKQKEISIHSKFEEGMQYKDEMEELLASDKIENLVKITEMFLGPAPKDYVFVPKHNSYAKN</sequence>
<keyword evidence="7 8" id="KW-0862">Zinc</keyword>
<evidence type="ECO:0000256" key="4">
    <source>
        <dbReference type="ARBA" id="ARBA00048342"/>
    </source>
</evidence>
<evidence type="ECO:0000256" key="9">
    <source>
        <dbReference type="SAM" id="MobiDB-lite"/>
    </source>
</evidence>
<gene>
    <name evidence="11" type="ORF">EIN_345770</name>
</gene>
<dbReference type="PANTHER" id="PTHR45846:SF1">
    <property type="entry name" value="TRNA-DIHYDROURIDINE(47) SYNTHASE [NAD(P)(+)]-LIKE"/>
    <property type="match status" value="1"/>
</dbReference>
<dbReference type="GO" id="GO:0006397">
    <property type="term" value="P:mRNA processing"/>
    <property type="evidence" value="ECO:0007669"/>
    <property type="project" value="UniProtKB-KW"/>
</dbReference>
<keyword evidence="2" id="KW-0507">mRNA processing</keyword>
<evidence type="ECO:0000256" key="6">
    <source>
        <dbReference type="ARBA" id="ARBA00049513"/>
    </source>
</evidence>
<keyword evidence="8" id="KW-0285">Flavoprotein</keyword>
<dbReference type="VEuPathDB" id="AmoebaDB:EIN_345770"/>
<comment type="catalytic activity">
    <reaction evidence="5">
        <text>a 5,6-dihydrouridine in mRNA + NADP(+) = a uridine in mRNA + NADPH + H(+)</text>
        <dbReference type="Rhea" id="RHEA:69855"/>
        <dbReference type="Rhea" id="RHEA-COMP:14658"/>
        <dbReference type="Rhea" id="RHEA-COMP:17789"/>
        <dbReference type="ChEBI" id="CHEBI:15378"/>
        <dbReference type="ChEBI" id="CHEBI:57783"/>
        <dbReference type="ChEBI" id="CHEBI:58349"/>
        <dbReference type="ChEBI" id="CHEBI:65315"/>
        <dbReference type="ChEBI" id="CHEBI:74443"/>
    </reaction>
    <physiologicalReaction direction="right-to-left" evidence="5">
        <dbReference type="Rhea" id="RHEA:69857"/>
    </physiologicalReaction>
</comment>
<dbReference type="CDD" id="cd02801">
    <property type="entry name" value="DUS_like_FMN"/>
    <property type="match status" value="1"/>
</dbReference>
<accession>L7FJF5</accession>
<dbReference type="InterPro" id="IPR035587">
    <property type="entry name" value="DUS-like_FMN-bd"/>
</dbReference>